<protein>
    <submittedName>
        <fullName evidence="5">PotD/PotF family extracellular solute-binding protein</fullName>
    </submittedName>
</protein>
<evidence type="ECO:0000256" key="1">
    <source>
        <dbReference type="ARBA" id="ARBA00004418"/>
    </source>
</evidence>
<comment type="caution">
    <text evidence="5">The sequence shown here is derived from an EMBL/GenBank/DDBJ whole genome shotgun (WGS) entry which is preliminary data.</text>
</comment>
<evidence type="ECO:0000256" key="4">
    <source>
        <dbReference type="ARBA" id="ARBA00022764"/>
    </source>
</evidence>
<organism evidence="5 6">
    <name type="scientific">Dongia sedimenti</name>
    <dbReference type="NCBI Taxonomy" id="3064282"/>
    <lineage>
        <taxon>Bacteria</taxon>
        <taxon>Pseudomonadati</taxon>
        <taxon>Pseudomonadota</taxon>
        <taxon>Alphaproteobacteria</taxon>
        <taxon>Rhodospirillales</taxon>
        <taxon>Dongiaceae</taxon>
        <taxon>Dongia</taxon>
    </lineage>
</organism>
<dbReference type="InterPro" id="IPR001188">
    <property type="entry name" value="Sperm_putr-bd"/>
</dbReference>
<keyword evidence="2" id="KW-0813">Transport</keyword>
<dbReference type="Pfam" id="PF13416">
    <property type="entry name" value="SBP_bac_8"/>
    <property type="match status" value="1"/>
</dbReference>
<sequence length="383" mass="41807">MTEISPKIDIAQAAAWSRRAALLGLTGIASGAFLGRVFSTPAQAAVGGELQIMAWEGYDLSNELADWRKSAGVQVTSSTIAAQDDVQAKFIAGNPPPIDLAEYNQAYADLYIRQMKIVKPIDASKVPNYNKDNLFDVFYEQPTWFADGQHWGMPWIWGFNTLIYNPAKMAKPTSYTDLLDPKLKGKIAITDDVTGSWPVAARVAGFGSKYPFLTKDELAKTFAEFAKYRDQARLIALNMGDLINFMVSGEVEAALCADPAIIYQAAQQGVALEMSIPKEGPVLWVDAWFIPISADNIETAHAFMNQALDPKVQAAVATAVVQAPVSKQAVALLDDKNRTRIDYSQVDAMFAAGLPGIPPQESSDGHAVYSDWVEAWQQFKAGM</sequence>
<dbReference type="InterPro" id="IPR006059">
    <property type="entry name" value="SBP"/>
</dbReference>
<dbReference type="PANTHER" id="PTHR30222:SF17">
    <property type="entry name" value="SPERMIDINE_PUTRESCINE-BINDING PERIPLASMIC PROTEIN"/>
    <property type="match status" value="1"/>
</dbReference>
<dbReference type="RefSeq" id="WP_379953742.1">
    <property type="nucleotide sequence ID" value="NZ_JAUYVI010000001.1"/>
</dbReference>
<dbReference type="SUPFAM" id="SSF53850">
    <property type="entry name" value="Periplasmic binding protein-like II"/>
    <property type="match status" value="1"/>
</dbReference>
<evidence type="ECO:0000313" key="6">
    <source>
        <dbReference type="Proteomes" id="UP001230156"/>
    </source>
</evidence>
<reference evidence="6" key="1">
    <citation type="submission" date="2023-08" db="EMBL/GenBank/DDBJ databases">
        <title>Rhodospirillaceae gen. nov., a novel taxon isolated from the Yangtze River Yuezi River estuary sludge.</title>
        <authorList>
            <person name="Ruan L."/>
        </authorList>
    </citation>
    <scope>NUCLEOTIDE SEQUENCE [LARGE SCALE GENOMIC DNA]</scope>
    <source>
        <strain evidence="6">R-7</strain>
    </source>
</reference>
<dbReference type="PROSITE" id="PS51318">
    <property type="entry name" value="TAT"/>
    <property type="match status" value="1"/>
</dbReference>
<evidence type="ECO:0000256" key="3">
    <source>
        <dbReference type="ARBA" id="ARBA00022729"/>
    </source>
</evidence>
<name>A0ABU0YF68_9PROT</name>
<dbReference type="InterPro" id="IPR006311">
    <property type="entry name" value="TAT_signal"/>
</dbReference>
<dbReference type="PANTHER" id="PTHR30222">
    <property type="entry name" value="SPERMIDINE/PUTRESCINE-BINDING PERIPLASMIC PROTEIN"/>
    <property type="match status" value="1"/>
</dbReference>
<evidence type="ECO:0000313" key="5">
    <source>
        <dbReference type="EMBL" id="MDQ7246361.1"/>
    </source>
</evidence>
<evidence type="ECO:0000256" key="2">
    <source>
        <dbReference type="ARBA" id="ARBA00022448"/>
    </source>
</evidence>
<dbReference type="EMBL" id="JAUYVI010000001">
    <property type="protein sequence ID" value="MDQ7246361.1"/>
    <property type="molecule type" value="Genomic_DNA"/>
</dbReference>
<keyword evidence="3" id="KW-0732">Signal</keyword>
<accession>A0ABU0YF68</accession>
<comment type="subcellular location">
    <subcellularLocation>
        <location evidence="1">Periplasm</location>
    </subcellularLocation>
</comment>
<gene>
    <name evidence="5" type="ORF">Q8A70_01725</name>
</gene>
<dbReference type="Gene3D" id="3.40.190.10">
    <property type="entry name" value="Periplasmic binding protein-like II"/>
    <property type="match status" value="2"/>
</dbReference>
<dbReference type="Proteomes" id="UP001230156">
    <property type="component" value="Unassembled WGS sequence"/>
</dbReference>
<dbReference type="PRINTS" id="PR00909">
    <property type="entry name" value="SPERMDNBNDNG"/>
</dbReference>
<keyword evidence="6" id="KW-1185">Reference proteome</keyword>
<proteinExistence type="predicted"/>
<keyword evidence="4" id="KW-0574">Periplasm</keyword>